<feature type="transmembrane region" description="Helical" evidence="1">
    <location>
        <begin position="20"/>
        <end position="39"/>
    </location>
</feature>
<comment type="caution">
    <text evidence="2">The sequence shown here is derived from an EMBL/GenBank/DDBJ whole genome shotgun (WGS) entry which is preliminary data.</text>
</comment>
<proteinExistence type="predicted"/>
<accession>A0A7W9WTQ0</accession>
<evidence type="ECO:0000256" key="1">
    <source>
        <dbReference type="SAM" id="Phobius"/>
    </source>
</evidence>
<gene>
    <name evidence="2" type="ORF">F4827_003427</name>
</gene>
<keyword evidence="1" id="KW-0472">Membrane</keyword>
<dbReference type="Proteomes" id="UP000571554">
    <property type="component" value="Unassembled WGS sequence"/>
</dbReference>
<organism evidence="2 3">
    <name type="scientific">Paraburkholderia bannensis</name>
    <dbReference type="NCBI Taxonomy" id="765414"/>
    <lineage>
        <taxon>Bacteria</taxon>
        <taxon>Pseudomonadati</taxon>
        <taxon>Pseudomonadota</taxon>
        <taxon>Betaproteobacteria</taxon>
        <taxon>Burkholderiales</taxon>
        <taxon>Burkholderiaceae</taxon>
        <taxon>Paraburkholderia</taxon>
    </lineage>
</organism>
<keyword evidence="1" id="KW-1133">Transmembrane helix</keyword>
<evidence type="ECO:0000313" key="2">
    <source>
        <dbReference type="EMBL" id="MBB6103572.1"/>
    </source>
</evidence>
<dbReference type="EMBL" id="JACHBW010000009">
    <property type="protein sequence ID" value="MBB6103572.1"/>
    <property type="molecule type" value="Genomic_DNA"/>
</dbReference>
<sequence>MSELVHAVEEVQQIAAARFGVFVVRVVMFWHGSFSLFIINRHNRMAQREFTPGRRVSGWKQADGRAFFPFPIIA</sequence>
<dbReference type="AlphaFoldDB" id="A0A7W9WTQ0"/>
<name>A0A7W9WTQ0_9BURK</name>
<keyword evidence="3" id="KW-1185">Reference proteome</keyword>
<dbReference type="RefSeq" id="WP_183725328.1">
    <property type="nucleotide sequence ID" value="NZ_JACHBW010000009.1"/>
</dbReference>
<evidence type="ECO:0000313" key="3">
    <source>
        <dbReference type="Proteomes" id="UP000571554"/>
    </source>
</evidence>
<reference evidence="2 3" key="1">
    <citation type="submission" date="2020-08" db="EMBL/GenBank/DDBJ databases">
        <title>Above-ground endophytic microbial communities from plants in different locations in the United States.</title>
        <authorList>
            <person name="Frank C."/>
        </authorList>
    </citation>
    <scope>NUCLEOTIDE SEQUENCE [LARGE SCALE GENOMIC DNA]</scope>
    <source>
        <strain evidence="2 3">WP4_2_2</strain>
    </source>
</reference>
<protein>
    <submittedName>
        <fullName evidence="2">Uncharacterized protein</fullName>
    </submittedName>
</protein>
<keyword evidence="1" id="KW-0812">Transmembrane</keyword>